<feature type="transmembrane region" description="Helical" evidence="1">
    <location>
        <begin position="12"/>
        <end position="29"/>
    </location>
</feature>
<name>A0ABZ0I2T0_9GAMM</name>
<accession>A0ABZ0I2T0</accession>
<reference evidence="2 3" key="1">
    <citation type="submission" date="2023-10" db="EMBL/GenBank/DDBJ databases">
        <title>Two novel species belonging to the OM43/NOR5 clade.</title>
        <authorList>
            <person name="Park M."/>
        </authorList>
    </citation>
    <scope>NUCLEOTIDE SEQUENCE [LARGE SCALE GENOMIC DNA]</scope>
    <source>
        <strain evidence="2 3">IMCC43200</strain>
    </source>
</reference>
<gene>
    <name evidence="2" type="ORF">R0135_01225</name>
</gene>
<evidence type="ECO:0000313" key="2">
    <source>
        <dbReference type="EMBL" id="WOJ93804.1"/>
    </source>
</evidence>
<dbReference type="EMBL" id="CP136864">
    <property type="protein sequence ID" value="WOJ93804.1"/>
    <property type="molecule type" value="Genomic_DNA"/>
</dbReference>
<keyword evidence="1" id="KW-0472">Membrane</keyword>
<evidence type="ECO:0008006" key="4">
    <source>
        <dbReference type="Google" id="ProtNLM"/>
    </source>
</evidence>
<dbReference type="RefSeq" id="WP_407348445.1">
    <property type="nucleotide sequence ID" value="NZ_CP136864.1"/>
</dbReference>
<keyword evidence="1" id="KW-1133">Transmembrane helix</keyword>
<proteinExistence type="predicted"/>
<evidence type="ECO:0000256" key="1">
    <source>
        <dbReference type="SAM" id="Phobius"/>
    </source>
</evidence>
<keyword evidence="3" id="KW-1185">Reference proteome</keyword>
<organism evidence="2 3">
    <name type="scientific">Congregibacter variabilis</name>
    <dbReference type="NCBI Taxonomy" id="3081200"/>
    <lineage>
        <taxon>Bacteria</taxon>
        <taxon>Pseudomonadati</taxon>
        <taxon>Pseudomonadota</taxon>
        <taxon>Gammaproteobacteria</taxon>
        <taxon>Cellvibrionales</taxon>
        <taxon>Halieaceae</taxon>
        <taxon>Congregibacter</taxon>
    </lineage>
</organism>
<evidence type="ECO:0000313" key="3">
    <source>
        <dbReference type="Proteomes" id="UP001626537"/>
    </source>
</evidence>
<protein>
    <recommendedName>
        <fullName evidence="4">LemA protein</fullName>
    </recommendedName>
</protein>
<sequence>MKLSQLNDYVQTLATIGAIAGLLLVAYEIRQSTRIALAESYRDGNLNSVNMLLIGLESGISGPLIKAETQPEALTPEEKMAVSVWLKSHLRAFANEYSQIDALGVNLEEERRLYDQHVERAVPVIFSSAWSRAWFYQEGASMVPRVSEVVGRVLEKHPPKNRTDVFKQIDEMATTIE</sequence>
<keyword evidence="1" id="KW-0812">Transmembrane</keyword>
<dbReference type="Proteomes" id="UP001626537">
    <property type="component" value="Chromosome"/>
</dbReference>